<dbReference type="AlphaFoldDB" id="A0A699WG71"/>
<evidence type="ECO:0000313" key="1">
    <source>
        <dbReference type="EMBL" id="GFD44776.1"/>
    </source>
</evidence>
<reference evidence="1" key="1">
    <citation type="journal article" date="2019" name="Sci. Rep.">
        <title>Draft genome of Tanacetum cinerariifolium, the natural source of mosquito coil.</title>
        <authorList>
            <person name="Yamashiro T."/>
            <person name="Shiraishi A."/>
            <person name="Satake H."/>
            <person name="Nakayama K."/>
        </authorList>
    </citation>
    <scope>NUCLEOTIDE SEQUENCE</scope>
</reference>
<feature type="non-terminal residue" evidence="1">
    <location>
        <position position="1"/>
    </location>
</feature>
<gene>
    <name evidence="1" type="ORF">Tci_916745</name>
</gene>
<protein>
    <submittedName>
        <fullName evidence="1">Uncharacterized protein</fullName>
    </submittedName>
</protein>
<name>A0A699WG71_TANCI</name>
<feature type="non-terminal residue" evidence="1">
    <location>
        <position position="101"/>
    </location>
</feature>
<organism evidence="1">
    <name type="scientific">Tanacetum cinerariifolium</name>
    <name type="common">Dalmatian daisy</name>
    <name type="synonym">Chrysanthemum cinerariifolium</name>
    <dbReference type="NCBI Taxonomy" id="118510"/>
    <lineage>
        <taxon>Eukaryota</taxon>
        <taxon>Viridiplantae</taxon>
        <taxon>Streptophyta</taxon>
        <taxon>Embryophyta</taxon>
        <taxon>Tracheophyta</taxon>
        <taxon>Spermatophyta</taxon>
        <taxon>Magnoliopsida</taxon>
        <taxon>eudicotyledons</taxon>
        <taxon>Gunneridae</taxon>
        <taxon>Pentapetalae</taxon>
        <taxon>asterids</taxon>
        <taxon>campanulids</taxon>
        <taxon>Asterales</taxon>
        <taxon>Asteraceae</taxon>
        <taxon>Asteroideae</taxon>
        <taxon>Anthemideae</taxon>
        <taxon>Anthemidinae</taxon>
        <taxon>Tanacetum</taxon>
    </lineage>
</organism>
<sequence length="101" mass="11441">RNLLRDPEWLGKDIDPKIQTEIDECCAYAYALKDRGIDARVVVEAIDRDEIETGVRGPVEVRVKRTTHPAMPKDIPEPTQEGAIEVTYETLGDSVQRFHGH</sequence>
<accession>A0A699WG71</accession>
<comment type="caution">
    <text evidence="1">The sequence shown here is derived from an EMBL/GenBank/DDBJ whole genome shotgun (WGS) entry which is preliminary data.</text>
</comment>
<proteinExistence type="predicted"/>
<dbReference type="EMBL" id="BKCJ011630918">
    <property type="protein sequence ID" value="GFD44776.1"/>
    <property type="molecule type" value="Genomic_DNA"/>
</dbReference>